<dbReference type="AlphaFoldDB" id="A0A6G1BNT2"/>
<keyword evidence="2" id="KW-1185">Reference proteome</keyword>
<name>A0A6G1BNT2_9ORYZ</name>
<reference evidence="1 2" key="1">
    <citation type="submission" date="2019-11" db="EMBL/GenBank/DDBJ databases">
        <title>Whole genome sequence of Oryza granulata.</title>
        <authorList>
            <person name="Li W."/>
        </authorList>
    </citation>
    <scope>NUCLEOTIDE SEQUENCE [LARGE SCALE GENOMIC DNA]</scope>
    <source>
        <strain evidence="2">cv. Menghai</strain>
        <tissue evidence="1">Leaf</tissue>
    </source>
</reference>
<comment type="caution">
    <text evidence="1">The sequence shown here is derived from an EMBL/GenBank/DDBJ whole genome shotgun (WGS) entry which is preliminary data.</text>
</comment>
<dbReference type="OrthoDB" id="786614at2759"/>
<accession>A0A6G1BNT2</accession>
<dbReference type="Proteomes" id="UP000479710">
    <property type="component" value="Unassembled WGS sequence"/>
</dbReference>
<organism evidence="1 2">
    <name type="scientific">Oryza meyeriana var. granulata</name>
    <dbReference type="NCBI Taxonomy" id="110450"/>
    <lineage>
        <taxon>Eukaryota</taxon>
        <taxon>Viridiplantae</taxon>
        <taxon>Streptophyta</taxon>
        <taxon>Embryophyta</taxon>
        <taxon>Tracheophyta</taxon>
        <taxon>Spermatophyta</taxon>
        <taxon>Magnoliopsida</taxon>
        <taxon>Liliopsida</taxon>
        <taxon>Poales</taxon>
        <taxon>Poaceae</taxon>
        <taxon>BOP clade</taxon>
        <taxon>Oryzoideae</taxon>
        <taxon>Oryzeae</taxon>
        <taxon>Oryzinae</taxon>
        <taxon>Oryza</taxon>
        <taxon>Oryza meyeriana</taxon>
    </lineage>
</organism>
<gene>
    <name evidence="1" type="ORF">E2562_035834</name>
</gene>
<sequence>MAQVMAMQNRLFERMLTNTENLAHIPDGLMDLKSKEFLNLKQGNISFMDFLNRFNYLGLSELLQLSFSVCYQGNAN</sequence>
<dbReference type="EMBL" id="SPHZ02000012">
    <property type="protein sequence ID" value="KAF0890035.1"/>
    <property type="molecule type" value="Genomic_DNA"/>
</dbReference>
<proteinExistence type="predicted"/>
<protein>
    <recommendedName>
        <fullName evidence="3">Retrotransposon gag domain-containing protein</fullName>
    </recommendedName>
</protein>
<evidence type="ECO:0008006" key="3">
    <source>
        <dbReference type="Google" id="ProtNLM"/>
    </source>
</evidence>
<evidence type="ECO:0000313" key="1">
    <source>
        <dbReference type="EMBL" id="KAF0890035.1"/>
    </source>
</evidence>
<evidence type="ECO:0000313" key="2">
    <source>
        <dbReference type="Proteomes" id="UP000479710"/>
    </source>
</evidence>